<dbReference type="GO" id="GO:0016746">
    <property type="term" value="F:acyltransferase activity"/>
    <property type="evidence" value="ECO:0007669"/>
    <property type="project" value="UniProtKB-KW"/>
</dbReference>
<evidence type="ECO:0000256" key="3">
    <source>
        <dbReference type="ARBA" id="ARBA00023315"/>
    </source>
</evidence>
<keyword evidence="5" id="KW-1185">Reference proteome</keyword>
<evidence type="ECO:0000256" key="1">
    <source>
        <dbReference type="ARBA" id="ARBA00009861"/>
    </source>
</evidence>
<protein>
    <submittedName>
        <fullName evidence="4">Uncharacterized protein</fullName>
    </submittedName>
</protein>
<dbReference type="InterPro" id="IPR023213">
    <property type="entry name" value="CAT-like_dom_sf"/>
</dbReference>
<dbReference type="Gramene" id="ONK71189">
    <property type="protein sequence ID" value="ONK71189"/>
    <property type="gene ID" value="A4U43_C04F5800"/>
</dbReference>
<evidence type="ECO:0000256" key="2">
    <source>
        <dbReference type="ARBA" id="ARBA00022679"/>
    </source>
</evidence>
<dbReference type="EMBL" id="CM007384">
    <property type="protein sequence ID" value="ONK71189.1"/>
    <property type="molecule type" value="Genomic_DNA"/>
</dbReference>
<name>A0A5P1F315_ASPOF</name>
<accession>A0A5P1F315</accession>
<dbReference type="PANTHER" id="PTHR31623">
    <property type="entry name" value="F21J9.9"/>
    <property type="match status" value="1"/>
</dbReference>
<proteinExistence type="inferred from homology"/>
<comment type="similarity">
    <text evidence="1">Belongs to the plant acyltransferase family.</text>
</comment>
<reference evidence="5" key="1">
    <citation type="journal article" date="2017" name="Nat. Commun.">
        <title>The asparagus genome sheds light on the origin and evolution of a young Y chromosome.</title>
        <authorList>
            <person name="Harkess A."/>
            <person name="Zhou J."/>
            <person name="Xu C."/>
            <person name="Bowers J.E."/>
            <person name="Van der Hulst R."/>
            <person name="Ayyampalayam S."/>
            <person name="Mercati F."/>
            <person name="Riccardi P."/>
            <person name="McKain M.R."/>
            <person name="Kakrana A."/>
            <person name="Tang H."/>
            <person name="Ray J."/>
            <person name="Groenendijk J."/>
            <person name="Arikit S."/>
            <person name="Mathioni S.M."/>
            <person name="Nakano M."/>
            <person name="Shan H."/>
            <person name="Telgmann-Rauber A."/>
            <person name="Kanno A."/>
            <person name="Yue Z."/>
            <person name="Chen H."/>
            <person name="Li W."/>
            <person name="Chen Y."/>
            <person name="Xu X."/>
            <person name="Zhang Y."/>
            <person name="Luo S."/>
            <person name="Chen H."/>
            <person name="Gao J."/>
            <person name="Mao Z."/>
            <person name="Pires J.C."/>
            <person name="Luo M."/>
            <person name="Kudrna D."/>
            <person name="Wing R.A."/>
            <person name="Meyers B.C."/>
            <person name="Yi K."/>
            <person name="Kong H."/>
            <person name="Lavrijsen P."/>
            <person name="Sunseri F."/>
            <person name="Falavigna A."/>
            <person name="Ye Y."/>
            <person name="Leebens-Mack J.H."/>
            <person name="Chen G."/>
        </authorList>
    </citation>
    <scope>NUCLEOTIDE SEQUENCE [LARGE SCALE GENOMIC DNA]</scope>
    <source>
        <strain evidence="5">cv. DH0086</strain>
    </source>
</reference>
<dbReference type="OMA" id="SAFICKN"/>
<keyword evidence="3" id="KW-0012">Acyltransferase</keyword>
<keyword evidence="2" id="KW-0808">Transferase</keyword>
<dbReference type="Gene3D" id="3.30.559.10">
    <property type="entry name" value="Chloramphenicol acetyltransferase-like domain"/>
    <property type="match status" value="2"/>
</dbReference>
<dbReference type="AlphaFoldDB" id="A0A5P1F315"/>
<dbReference type="SUPFAM" id="SSF52777">
    <property type="entry name" value="CoA-dependent acyltransferases"/>
    <property type="match status" value="1"/>
</dbReference>
<dbReference type="Proteomes" id="UP000243459">
    <property type="component" value="Chromosome 4"/>
</dbReference>
<organism evidence="4 5">
    <name type="scientific">Asparagus officinalis</name>
    <name type="common">Garden asparagus</name>
    <dbReference type="NCBI Taxonomy" id="4686"/>
    <lineage>
        <taxon>Eukaryota</taxon>
        <taxon>Viridiplantae</taxon>
        <taxon>Streptophyta</taxon>
        <taxon>Embryophyta</taxon>
        <taxon>Tracheophyta</taxon>
        <taxon>Spermatophyta</taxon>
        <taxon>Magnoliopsida</taxon>
        <taxon>Liliopsida</taxon>
        <taxon>Asparagales</taxon>
        <taxon>Asparagaceae</taxon>
        <taxon>Asparagoideae</taxon>
        <taxon>Asparagus</taxon>
    </lineage>
</organism>
<sequence>MLLDCQIISRKIIKPSSPTPQHSQSLRLSLLDQSAPQIYTHIILFYSFNTTTHPLDQIPLKLQNSLSQILTHFYPLAGKIKQSPSNTLYVDCNDEGVEFVEARTESDLDSFLLDPPIGELNNLLPIKVTEFRWVDDPLLAIQLNIFRGKGLAIAISMSHLIADGISIALFLKLWADVTRGINLNISETPKFDAFEVFPPQSRFINRPLPEYTTKHDNVVIKRFVMSSQAIQKLRKGDHDQTQEPTRVEAVSELIMRCLKRMRMDANCMMITVNLRKKMASSKLSDNSFGNLWINVDASGQERVRSAVRRVDEGYVRRRERSGWVSEGAQIVVGYLAVGVG</sequence>
<evidence type="ECO:0000313" key="5">
    <source>
        <dbReference type="Proteomes" id="UP000243459"/>
    </source>
</evidence>
<dbReference type="Pfam" id="PF02458">
    <property type="entry name" value="Transferase"/>
    <property type="match status" value="1"/>
</dbReference>
<gene>
    <name evidence="4" type="ORF">A4U43_C04F5800</name>
</gene>
<dbReference type="PANTHER" id="PTHR31623:SF17">
    <property type="entry name" value="F21J9.9"/>
    <property type="match status" value="1"/>
</dbReference>
<evidence type="ECO:0000313" key="4">
    <source>
        <dbReference type="EMBL" id="ONK71189.1"/>
    </source>
</evidence>